<dbReference type="GeneID" id="36518067"/>
<comment type="caution">
    <text evidence="5">The sequence shown here is derived from an EMBL/GenBank/DDBJ whole genome shotgun (WGS) entry which is preliminary data.</text>
</comment>
<dbReference type="SMART" id="SM00326">
    <property type="entry name" value="SH3"/>
    <property type="match status" value="1"/>
</dbReference>
<evidence type="ECO:0000259" key="4">
    <source>
        <dbReference type="PROSITE" id="PS50002"/>
    </source>
</evidence>
<accession>A0A2T0FP14</accession>
<dbReference type="PANTHER" id="PTHR45929:SF7">
    <property type="entry name" value="LAS SEVENTEEN-BINDING PROTEIN 1"/>
    <property type="match status" value="1"/>
</dbReference>
<dbReference type="CDD" id="cd00174">
    <property type="entry name" value="SH3"/>
    <property type="match status" value="1"/>
</dbReference>
<dbReference type="Pfam" id="PF00018">
    <property type="entry name" value="SH3_1"/>
    <property type="match status" value="1"/>
</dbReference>
<feature type="compositionally biased region" description="Polar residues" evidence="3">
    <location>
        <begin position="147"/>
        <end position="180"/>
    </location>
</feature>
<dbReference type="Proteomes" id="UP000238350">
    <property type="component" value="Unassembled WGS sequence"/>
</dbReference>
<evidence type="ECO:0000256" key="1">
    <source>
        <dbReference type="ARBA" id="ARBA00022443"/>
    </source>
</evidence>
<dbReference type="InterPro" id="IPR036028">
    <property type="entry name" value="SH3-like_dom_sf"/>
</dbReference>
<organism evidence="5 6">
    <name type="scientific">Wickerhamiella sorbophila</name>
    <dbReference type="NCBI Taxonomy" id="45607"/>
    <lineage>
        <taxon>Eukaryota</taxon>
        <taxon>Fungi</taxon>
        <taxon>Dikarya</taxon>
        <taxon>Ascomycota</taxon>
        <taxon>Saccharomycotina</taxon>
        <taxon>Dipodascomycetes</taxon>
        <taxon>Dipodascales</taxon>
        <taxon>Trichomonascaceae</taxon>
        <taxon>Wickerhamiella</taxon>
    </lineage>
</organism>
<feature type="region of interest" description="Disordered" evidence="3">
    <location>
        <begin position="130"/>
        <end position="185"/>
    </location>
</feature>
<evidence type="ECO:0000313" key="5">
    <source>
        <dbReference type="EMBL" id="PRT56699.1"/>
    </source>
</evidence>
<dbReference type="InterPro" id="IPR001452">
    <property type="entry name" value="SH3_domain"/>
</dbReference>
<dbReference type="SUPFAM" id="SSF50044">
    <property type="entry name" value="SH3-domain"/>
    <property type="match status" value="1"/>
</dbReference>
<evidence type="ECO:0000256" key="2">
    <source>
        <dbReference type="PROSITE-ProRule" id="PRU00192"/>
    </source>
</evidence>
<keyword evidence="6" id="KW-1185">Reference proteome</keyword>
<feature type="domain" description="SH3" evidence="4">
    <location>
        <begin position="52"/>
        <end position="113"/>
    </location>
</feature>
<reference evidence="5 6" key="1">
    <citation type="submission" date="2017-04" db="EMBL/GenBank/DDBJ databases">
        <title>Genome sequencing of [Candida] sorbophila.</title>
        <authorList>
            <person name="Ahn J.O."/>
        </authorList>
    </citation>
    <scope>NUCLEOTIDE SEQUENCE [LARGE SCALE GENOMIC DNA]</scope>
    <source>
        <strain evidence="5 6">DS02</strain>
    </source>
</reference>
<evidence type="ECO:0000313" key="6">
    <source>
        <dbReference type="Proteomes" id="UP000238350"/>
    </source>
</evidence>
<dbReference type="AlphaFoldDB" id="A0A2T0FP14"/>
<dbReference type="PRINTS" id="PR00452">
    <property type="entry name" value="SH3DOMAIN"/>
</dbReference>
<dbReference type="OrthoDB" id="6250593at2759"/>
<proteinExistence type="predicted"/>
<dbReference type="InterPro" id="IPR050670">
    <property type="entry name" value="STAM"/>
</dbReference>
<dbReference type="PROSITE" id="PS50002">
    <property type="entry name" value="SH3"/>
    <property type="match status" value="1"/>
</dbReference>
<dbReference type="EMBL" id="NDIQ01000022">
    <property type="protein sequence ID" value="PRT56699.1"/>
    <property type="molecule type" value="Genomic_DNA"/>
</dbReference>
<dbReference type="STRING" id="45607.A0A2T0FP14"/>
<sequence>MSSASQQSLETILAELDNLKSASVLSDEKFSSFTRAFNELLDQVKLDQARADSRIFVEAKYEFVGTEANDLSLKPGMKIEVLEKLNADWWRGQAVDSGTVGIFPSNYIEVIESKNAATANNTIAETPAKKSGYYGKKSESDPKPFNPKTQYSPPPNYQVQSFDNQHSNYQHPSQLQAQHTQPPVQYEQEYPQQPVIVEQQPQRRHHPVLHRFGEAAIFGAGAAVGADIVNSIL</sequence>
<evidence type="ECO:0000256" key="3">
    <source>
        <dbReference type="SAM" id="MobiDB-lite"/>
    </source>
</evidence>
<dbReference type="RefSeq" id="XP_024666644.1">
    <property type="nucleotide sequence ID" value="XM_024810876.1"/>
</dbReference>
<protein>
    <submittedName>
        <fullName evidence="5">LAS seventeen-binding protein 1</fullName>
    </submittedName>
</protein>
<dbReference type="PANTHER" id="PTHR45929">
    <property type="entry name" value="JAK PATHWAY SIGNAL TRANSDUCTION ADAPTOR MOLECULE"/>
    <property type="match status" value="1"/>
</dbReference>
<keyword evidence="1 2" id="KW-0728">SH3 domain</keyword>
<gene>
    <name evidence="5" type="ORF">B9G98_04319</name>
</gene>
<dbReference type="Gene3D" id="2.30.30.40">
    <property type="entry name" value="SH3 Domains"/>
    <property type="match status" value="1"/>
</dbReference>
<name>A0A2T0FP14_9ASCO</name>